<dbReference type="Proteomes" id="UP000092627">
    <property type="component" value="Unassembled WGS sequence"/>
</dbReference>
<reference evidence="1 2" key="1">
    <citation type="submission" date="2016-06" db="EMBL/GenBank/DDBJ databases">
        <authorList>
            <person name="Kjaerup R.B."/>
            <person name="Dalgaard T.S."/>
            <person name="Juul-Madsen H.R."/>
        </authorList>
    </citation>
    <scope>NUCLEOTIDE SEQUENCE [LARGE SCALE GENOMIC DNA]</scope>
    <source>
        <strain evidence="1 2">CECT 5080</strain>
    </source>
</reference>
<keyword evidence="2" id="KW-1185">Reference proteome</keyword>
<dbReference type="STRING" id="295068.MAQ5080_00875"/>
<dbReference type="AlphaFoldDB" id="A0A1A8T5J8"/>
<name>A0A1A8T5J8_9GAMM</name>
<dbReference type="EMBL" id="FLOC01000003">
    <property type="protein sequence ID" value="SBS27637.1"/>
    <property type="molecule type" value="Genomic_DNA"/>
</dbReference>
<proteinExistence type="predicted"/>
<organism evidence="1 2">
    <name type="scientific">Marinomonas aquimarina</name>
    <dbReference type="NCBI Taxonomy" id="295068"/>
    <lineage>
        <taxon>Bacteria</taxon>
        <taxon>Pseudomonadati</taxon>
        <taxon>Pseudomonadota</taxon>
        <taxon>Gammaproteobacteria</taxon>
        <taxon>Oceanospirillales</taxon>
        <taxon>Oceanospirillaceae</taxon>
        <taxon>Marinomonas</taxon>
    </lineage>
</organism>
<evidence type="ECO:0000313" key="1">
    <source>
        <dbReference type="EMBL" id="SBS27637.1"/>
    </source>
</evidence>
<sequence>MWNPDVLHDILKEDDLHIAPYKQDGCSTGTPTWIWCVEVAGELYVRAYHGKRSRWYQAALAQQIGRIFAIGKCFEVRYEAIDDDMTLAAVDHAYSNRYSTSSYLDAMINARARATTLKVILRGQ</sequence>
<evidence type="ECO:0008006" key="3">
    <source>
        <dbReference type="Google" id="ProtNLM"/>
    </source>
</evidence>
<dbReference type="OrthoDB" id="162563at2"/>
<dbReference type="InterPro" id="IPR016888">
    <property type="entry name" value="UCP028498"/>
</dbReference>
<dbReference type="Pfam" id="PF10012">
    <property type="entry name" value="DUF2255"/>
    <property type="match status" value="1"/>
</dbReference>
<evidence type="ECO:0000313" key="2">
    <source>
        <dbReference type="Proteomes" id="UP000092627"/>
    </source>
</evidence>
<protein>
    <recommendedName>
        <fullName evidence="3">DUF2255 family protein</fullName>
    </recommendedName>
</protein>
<dbReference type="RefSeq" id="WP_067207102.1">
    <property type="nucleotide sequence ID" value="NZ_FLOC01000003.1"/>
</dbReference>
<accession>A0A1A8T5J8</accession>
<gene>
    <name evidence="1" type="ORF">MAQ5080_00875</name>
</gene>